<protein>
    <submittedName>
        <fullName evidence="2">Uncharacterized protein</fullName>
    </submittedName>
</protein>
<dbReference type="AlphaFoldDB" id="A0A0E9QY97"/>
<evidence type="ECO:0000256" key="1">
    <source>
        <dbReference type="SAM" id="MobiDB-lite"/>
    </source>
</evidence>
<organism evidence="2">
    <name type="scientific">Anguilla anguilla</name>
    <name type="common">European freshwater eel</name>
    <name type="synonym">Muraena anguilla</name>
    <dbReference type="NCBI Taxonomy" id="7936"/>
    <lineage>
        <taxon>Eukaryota</taxon>
        <taxon>Metazoa</taxon>
        <taxon>Chordata</taxon>
        <taxon>Craniata</taxon>
        <taxon>Vertebrata</taxon>
        <taxon>Euteleostomi</taxon>
        <taxon>Actinopterygii</taxon>
        <taxon>Neopterygii</taxon>
        <taxon>Teleostei</taxon>
        <taxon>Anguilliformes</taxon>
        <taxon>Anguillidae</taxon>
        <taxon>Anguilla</taxon>
    </lineage>
</organism>
<reference evidence="2" key="1">
    <citation type="submission" date="2014-11" db="EMBL/GenBank/DDBJ databases">
        <authorList>
            <person name="Amaro Gonzalez C."/>
        </authorList>
    </citation>
    <scope>NUCLEOTIDE SEQUENCE</scope>
</reference>
<name>A0A0E9QY97_ANGAN</name>
<accession>A0A0E9QY97</accession>
<proteinExistence type="predicted"/>
<feature type="region of interest" description="Disordered" evidence="1">
    <location>
        <begin position="1"/>
        <end position="23"/>
    </location>
</feature>
<evidence type="ECO:0000313" key="2">
    <source>
        <dbReference type="EMBL" id="JAH21447.1"/>
    </source>
</evidence>
<reference evidence="2" key="2">
    <citation type="journal article" date="2015" name="Fish Shellfish Immunol.">
        <title>Early steps in the European eel (Anguilla anguilla)-Vibrio vulnificus interaction in the gills: Role of the RtxA13 toxin.</title>
        <authorList>
            <person name="Callol A."/>
            <person name="Pajuelo D."/>
            <person name="Ebbesson L."/>
            <person name="Teles M."/>
            <person name="MacKenzie S."/>
            <person name="Amaro C."/>
        </authorList>
    </citation>
    <scope>NUCLEOTIDE SEQUENCE</scope>
</reference>
<sequence length="23" mass="2487">MAPMNSSRTVASLQRCLPSSHRG</sequence>
<feature type="compositionally biased region" description="Polar residues" evidence="1">
    <location>
        <begin position="1"/>
        <end position="12"/>
    </location>
</feature>
<dbReference type="EMBL" id="GBXM01087130">
    <property type="protein sequence ID" value="JAH21447.1"/>
    <property type="molecule type" value="Transcribed_RNA"/>
</dbReference>